<proteinExistence type="predicted"/>
<dbReference type="Proteomes" id="UP000197619">
    <property type="component" value="Unassembled WGS sequence"/>
</dbReference>
<evidence type="ECO:0000313" key="3">
    <source>
        <dbReference type="Proteomes" id="UP000197619"/>
    </source>
</evidence>
<feature type="region of interest" description="Disordered" evidence="1">
    <location>
        <begin position="1"/>
        <end position="21"/>
    </location>
</feature>
<accession>A0A218UB88</accession>
<comment type="caution">
    <text evidence="2">The sequence shown here is derived from an EMBL/GenBank/DDBJ whole genome shotgun (WGS) entry which is preliminary data.</text>
</comment>
<dbReference type="EMBL" id="MUZQ01000476">
    <property type="protein sequence ID" value="OWK51017.1"/>
    <property type="molecule type" value="Genomic_DNA"/>
</dbReference>
<evidence type="ECO:0000313" key="2">
    <source>
        <dbReference type="EMBL" id="OWK51017.1"/>
    </source>
</evidence>
<keyword evidence="3" id="KW-1185">Reference proteome</keyword>
<protein>
    <submittedName>
        <fullName evidence="2">Uncharacterized protein</fullName>
    </submittedName>
</protein>
<feature type="compositionally biased region" description="Low complexity" evidence="1">
    <location>
        <begin position="1"/>
        <end position="20"/>
    </location>
</feature>
<sequence length="101" mass="10575">MAAGPVRGRRAALGPGAAGEPECKRVCQLLDTIPREAGAQLVSCAMDVDSRQKLPPDSAPWAARTKQNSVILENHGSNGISQPCPRCVAGESGHFSHILGF</sequence>
<dbReference type="AlphaFoldDB" id="A0A218UB88"/>
<name>A0A218UB88_9PASE</name>
<gene>
    <name evidence="2" type="ORF">RLOC_00006141</name>
</gene>
<reference evidence="2 3" key="1">
    <citation type="submission" date="2017-05" db="EMBL/GenBank/DDBJ databases">
        <title>Genome of assembly of the Bengalese finch, Lonchura striata domestica.</title>
        <authorList>
            <person name="Colquitt B.M."/>
            <person name="Brainard M.S."/>
        </authorList>
    </citation>
    <scope>NUCLEOTIDE SEQUENCE [LARGE SCALE GENOMIC DNA]</scope>
    <source>
        <strain evidence="2">White83orange57</strain>
    </source>
</reference>
<evidence type="ECO:0000256" key="1">
    <source>
        <dbReference type="SAM" id="MobiDB-lite"/>
    </source>
</evidence>
<organism evidence="2 3">
    <name type="scientific">Lonchura striata</name>
    <name type="common">white-rumped munia</name>
    <dbReference type="NCBI Taxonomy" id="40157"/>
    <lineage>
        <taxon>Eukaryota</taxon>
        <taxon>Metazoa</taxon>
        <taxon>Chordata</taxon>
        <taxon>Craniata</taxon>
        <taxon>Vertebrata</taxon>
        <taxon>Euteleostomi</taxon>
        <taxon>Archelosauria</taxon>
        <taxon>Archosauria</taxon>
        <taxon>Dinosauria</taxon>
        <taxon>Saurischia</taxon>
        <taxon>Theropoda</taxon>
        <taxon>Coelurosauria</taxon>
        <taxon>Aves</taxon>
        <taxon>Neognathae</taxon>
        <taxon>Neoaves</taxon>
        <taxon>Telluraves</taxon>
        <taxon>Australaves</taxon>
        <taxon>Passeriformes</taxon>
        <taxon>Passeroidea</taxon>
        <taxon>Estrildidae</taxon>
        <taxon>Estrildinae</taxon>
        <taxon>Lonchura</taxon>
    </lineage>
</organism>